<dbReference type="InterPro" id="IPR009755">
    <property type="entry name" value="RMC1_C"/>
</dbReference>
<evidence type="ECO:0000259" key="3">
    <source>
        <dbReference type="Pfam" id="PF21029"/>
    </source>
</evidence>
<dbReference type="AlphaFoldDB" id="A0AAF3FS03"/>
<organism evidence="4 5">
    <name type="scientific">Mesorhabditis belari</name>
    <dbReference type="NCBI Taxonomy" id="2138241"/>
    <lineage>
        <taxon>Eukaryota</taxon>
        <taxon>Metazoa</taxon>
        <taxon>Ecdysozoa</taxon>
        <taxon>Nematoda</taxon>
        <taxon>Chromadorea</taxon>
        <taxon>Rhabditida</taxon>
        <taxon>Rhabditina</taxon>
        <taxon>Rhabditomorpha</taxon>
        <taxon>Rhabditoidea</taxon>
        <taxon>Rhabditidae</taxon>
        <taxon>Mesorhabditinae</taxon>
        <taxon>Mesorhabditis</taxon>
    </lineage>
</organism>
<feature type="domain" description="Mic1" evidence="2">
    <location>
        <begin position="371"/>
        <end position="591"/>
    </location>
</feature>
<protein>
    <submittedName>
        <fullName evidence="5">Mic1 domain-containing protein</fullName>
    </submittedName>
</protein>
<dbReference type="GO" id="GO:0031902">
    <property type="term" value="C:late endosome membrane"/>
    <property type="evidence" value="ECO:0007669"/>
    <property type="project" value="TreeGrafter"/>
</dbReference>
<dbReference type="PANTHER" id="PTHR12897:SF4">
    <property type="entry name" value="REGULATOR OF MON1-CCZ1 COMPLEX"/>
    <property type="match status" value="1"/>
</dbReference>
<dbReference type="InterPro" id="IPR040371">
    <property type="entry name" value="RMC1"/>
</dbReference>
<dbReference type="Pfam" id="PF21029">
    <property type="entry name" value="RMC1_N"/>
    <property type="match status" value="1"/>
</dbReference>
<dbReference type="Proteomes" id="UP000887575">
    <property type="component" value="Unassembled WGS sequence"/>
</dbReference>
<keyword evidence="4" id="KW-1185">Reference proteome</keyword>
<reference evidence="5" key="1">
    <citation type="submission" date="2024-02" db="UniProtKB">
        <authorList>
            <consortium name="WormBaseParasite"/>
        </authorList>
    </citation>
    <scope>IDENTIFICATION</scope>
</reference>
<accession>A0AAF3FS03</accession>
<dbReference type="WBParaSite" id="MBELARI_LOCUS9499">
    <property type="protein sequence ID" value="MBELARI_LOCUS9499"/>
    <property type="gene ID" value="MBELARI_LOCUS9499"/>
</dbReference>
<dbReference type="GO" id="GO:0035658">
    <property type="term" value="C:Mon1-Ccz1 complex"/>
    <property type="evidence" value="ECO:0007669"/>
    <property type="project" value="InterPro"/>
</dbReference>
<dbReference type="PANTHER" id="PTHR12897">
    <property type="entry name" value="COLON CANCER-ASSOCIATED PROTEIN MIC1"/>
    <property type="match status" value="1"/>
</dbReference>
<dbReference type="GO" id="GO:0005765">
    <property type="term" value="C:lysosomal membrane"/>
    <property type="evidence" value="ECO:0007669"/>
    <property type="project" value="TreeGrafter"/>
</dbReference>
<evidence type="ECO:0000256" key="1">
    <source>
        <dbReference type="SAM" id="MobiDB-lite"/>
    </source>
</evidence>
<sequence length="715" mass="80081">MLTLGDESISFEASSSLSDNFYDNTNCKVCTVRGNGSMGVTFKGLKGDSCNLRIKDVGKIKIAKISPSGRVASVQRNENAVDFIVLESGDRENCIEFTQVVSSRSGLIRQVEWITSNQIVFITNNGLELYDVNEEKRNSKLVKTLNVASDWSTCYHPSRLLLLATGVNAATMQPFIIHHGQFTRLKPFAVDFGCSNSKKKLLERDVTVSSIYGSIYVLALRYSTRDSSTSDLLMYKLSADVNQPAKLTYTLVLGLTGMFGIHVIDNLVIVHHQLSRSSLIFDIGLDLNNSAHQPFLTTSLVASSRLCSIAGQSPSLYTPSWVMFTPNVVIDPFMGIFASLKVNPEKAIIEDTVLRLRFLMNRTNQKITVLNELSTAIRDRLKLRLIQQVLEIMVEKNAVSKIPILRPSDPTRSQLLCEDLQLLSIEQDDMVHLFVNIKEHPNISYSHLASVMLAYISILKVREITVQPYLYEVLVNTLVLAGDFLKLHQLINYKVVSDSKPMAYLLVSLEAKYSPLFQSGVDMLVREGATDEIVEVLLAKGNVTDALRYLENHGSLDRANALKALDAIWQYGDRVHKYGIFAHCAEKKGKQVWNEQYEKFSADFKRLYSEEEIIDAEKEVAFSKMRKFISPGAASSRSRLVQEPPRPGAASSRSRLVQEPPRPGAASSCPLILDTNTRYEIVKNDSSLILFPVIAQFRQLQDPRLTREPRVANVE</sequence>
<dbReference type="Pfam" id="PF07035">
    <property type="entry name" value="RMC1_C"/>
    <property type="match status" value="1"/>
</dbReference>
<proteinExistence type="predicted"/>
<feature type="region of interest" description="Disordered" evidence="1">
    <location>
        <begin position="635"/>
        <end position="669"/>
    </location>
</feature>
<evidence type="ECO:0000259" key="2">
    <source>
        <dbReference type="Pfam" id="PF07035"/>
    </source>
</evidence>
<name>A0AAF3FS03_9BILA</name>
<evidence type="ECO:0000313" key="5">
    <source>
        <dbReference type="WBParaSite" id="MBELARI_LOCUS9499"/>
    </source>
</evidence>
<dbReference type="InterPro" id="IPR049040">
    <property type="entry name" value="RMC1_N"/>
</dbReference>
<evidence type="ECO:0000313" key="4">
    <source>
        <dbReference type="Proteomes" id="UP000887575"/>
    </source>
</evidence>
<feature type="domain" description="Regulator of MON1-CCZ1 complex N-terminal" evidence="3">
    <location>
        <begin position="21"/>
        <end position="138"/>
    </location>
</feature>
<dbReference type="GO" id="GO:0010506">
    <property type="term" value="P:regulation of autophagy"/>
    <property type="evidence" value="ECO:0007669"/>
    <property type="project" value="InterPro"/>
</dbReference>